<organism evidence="1 2">
    <name type="scientific">Pristionchus fissidentatus</name>
    <dbReference type="NCBI Taxonomy" id="1538716"/>
    <lineage>
        <taxon>Eukaryota</taxon>
        <taxon>Metazoa</taxon>
        <taxon>Ecdysozoa</taxon>
        <taxon>Nematoda</taxon>
        <taxon>Chromadorea</taxon>
        <taxon>Rhabditida</taxon>
        <taxon>Rhabditina</taxon>
        <taxon>Diplogasteromorpha</taxon>
        <taxon>Diplogasteroidea</taxon>
        <taxon>Neodiplogasteridae</taxon>
        <taxon>Pristionchus</taxon>
    </lineage>
</organism>
<dbReference type="Proteomes" id="UP001432322">
    <property type="component" value="Unassembled WGS sequence"/>
</dbReference>
<proteinExistence type="predicted"/>
<evidence type="ECO:0008006" key="3">
    <source>
        <dbReference type="Google" id="ProtNLM"/>
    </source>
</evidence>
<evidence type="ECO:0000313" key="1">
    <source>
        <dbReference type="EMBL" id="GMT14878.1"/>
    </source>
</evidence>
<feature type="non-terminal residue" evidence="1">
    <location>
        <position position="1"/>
    </location>
</feature>
<comment type="caution">
    <text evidence="1">The sequence shown here is derived from an EMBL/GenBank/DDBJ whole genome shotgun (WGS) entry which is preliminary data.</text>
</comment>
<sequence length="137" mass="15142">FAIHLSLLNDNTKDKEATPAHKRKLEEIVEKEIEGVHKRAWNGNTLWVRCGGYTEQQKAKNKIREMDKLDGFTLVYEGPKSTIAPSLVGLGQSAHLSPPPAPRLNLGSLSSILLFVSISARAPSTMRINWPSTRPTA</sequence>
<gene>
    <name evidence="1" type="ORF">PFISCL1PPCAC_6175</name>
</gene>
<keyword evidence="2" id="KW-1185">Reference proteome</keyword>
<name>A0AAV5V9J5_9BILA</name>
<reference evidence="1" key="1">
    <citation type="submission" date="2023-10" db="EMBL/GenBank/DDBJ databases">
        <title>Genome assembly of Pristionchus species.</title>
        <authorList>
            <person name="Yoshida K."/>
            <person name="Sommer R.J."/>
        </authorList>
    </citation>
    <scope>NUCLEOTIDE SEQUENCE</scope>
    <source>
        <strain evidence="1">RS5133</strain>
    </source>
</reference>
<dbReference type="EMBL" id="BTSY01000002">
    <property type="protein sequence ID" value="GMT14878.1"/>
    <property type="molecule type" value="Genomic_DNA"/>
</dbReference>
<evidence type="ECO:0000313" key="2">
    <source>
        <dbReference type="Proteomes" id="UP001432322"/>
    </source>
</evidence>
<dbReference type="AlphaFoldDB" id="A0AAV5V9J5"/>
<accession>A0AAV5V9J5</accession>
<protein>
    <recommendedName>
        <fullName evidence="3">SPOR domain-containing protein</fullName>
    </recommendedName>
</protein>